<dbReference type="InterPro" id="IPR036365">
    <property type="entry name" value="PGBD-like_sf"/>
</dbReference>
<dbReference type="Proteomes" id="UP000319014">
    <property type="component" value="Unassembled WGS sequence"/>
</dbReference>
<dbReference type="Pfam" id="PF01471">
    <property type="entry name" value="PG_binding_1"/>
    <property type="match status" value="1"/>
</dbReference>
<dbReference type="InterPro" id="IPR036366">
    <property type="entry name" value="PGBDSf"/>
</dbReference>
<name>A0A521E8C1_9RHOB</name>
<evidence type="ECO:0000313" key="2">
    <source>
        <dbReference type="EMBL" id="SMO79671.1"/>
    </source>
</evidence>
<dbReference type="RefSeq" id="WP_221930418.1">
    <property type="nucleotide sequence ID" value="NZ_FXTK01000011.1"/>
</dbReference>
<evidence type="ECO:0000259" key="1">
    <source>
        <dbReference type="Pfam" id="PF01471"/>
    </source>
</evidence>
<sequence>MSDGSKMFALSETRIGEKYILGAPVPKNNSNWHGPWDCAEFTSWLVYQIGQVLYGCTDNNSHPASADDYTGAWQNDSQSLGIRIPISQAAQIRGAFVLRYPPGSGKTGHIAISDGKGGTVEAMGKNYGVRRGKIAGRVWDVGVLIPDFTYDTPTGFVMKEKTVLVFKLGATGKAVEKIQKALAAAGFDPGPIDKEYGPMTAAAVGAYQAAKGLIVDGQVGPNTAKKLKIDLT</sequence>
<gene>
    <name evidence="2" type="ORF">SAMN06265221_111119</name>
</gene>
<protein>
    <submittedName>
        <fullName evidence="2">Peptidoglycan binding domain-containing protein</fullName>
    </submittedName>
</protein>
<evidence type="ECO:0000313" key="3">
    <source>
        <dbReference type="Proteomes" id="UP000319014"/>
    </source>
</evidence>
<feature type="domain" description="Peptidoglycan binding-like" evidence="1">
    <location>
        <begin position="171"/>
        <end position="227"/>
    </location>
</feature>
<dbReference type="AlphaFoldDB" id="A0A521E8C1"/>
<dbReference type="SUPFAM" id="SSF47090">
    <property type="entry name" value="PGBD-like"/>
    <property type="match status" value="1"/>
</dbReference>
<organism evidence="2 3">
    <name type="scientific">Paracoccus laeviglucosivorans</name>
    <dbReference type="NCBI Taxonomy" id="1197861"/>
    <lineage>
        <taxon>Bacteria</taxon>
        <taxon>Pseudomonadati</taxon>
        <taxon>Pseudomonadota</taxon>
        <taxon>Alphaproteobacteria</taxon>
        <taxon>Rhodobacterales</taxon>
        <taxon>Paracoccaceae</taxon>
        <taxon>Paracoccus</taxon>
    </lineage>
</organism>
<reference evidence="2 3" key="1">
    <citation type="submission" date="2017-05" db="EMBL/GenBank/DDBJ databases">
        <authorList>
            <person name="Varghese N."/>
            <person name="Submissions S."/>
        </authorList>
    </citation>
    <scope>NUCLEOTIDE SEQUENCE [LARGE SCALE GENOMIC DNA]</scope>
    <source>
        <strain evidence="2 3">DSM 100094</strain>
    </source>
</reference>
<dbReference type="InterPro" id="IPR038765">
    <property type="entry name" value="Papain-like_cys_pep_sf"/>
</dbReference>
<dbReference type="Gene3D" id="1.10.101.10">
    <property type="entry name" value="PGBD-like superfamily/PGBD"/>
    <property type="match status" value="1"/>
</dbReference>
<dbReference type="SUPFAM" id="SSF54001">
    <property type="entry name" value="Cysteine proteinases"/>
    <property type="match status" value="1"/>
</dbReference>
<dbReference type="Gene3D" id="3.90.1720.10">
    <property type="entry name" value="endopeptidase domain like (from Nostoc punctiforme)"/>
    <property type="match status" value="1"/>
</dbReference>
<dbReference type="EMBL" id="FXTK01000011">
    <property type="protein sequence ID" value="SMO79671.1"/>
    <property type="molecule type" value="Genomic_DNA"/>
</dbReference>
<dbReference type="InterPro" id="IPR002477">
    <property type="entry name" value="Peptidoglycan-bd-like"/>
</dbReference>
<proteinExistence type="predicted"/>
<accession>A0A521E8C1</accession>
<keyword evidence="3" id="KW-1185">Reference proteome</keyword>